<keyword evidence="2 4" id="KW-0238">DNA-binding</keyword>
<evidence type="ECO:0000313" key="6">
    <source>
        <dbReference type="EMBL" id="WIT14123.1"/>
    </source>
</evidence>
<dbReference type="Gene3D" id="1.10.357.10">
    <property type="entry name" value="Tetracycline Repressor, domain 2"/>
    <property type="match status" value="1"/>
</dbReference>
<keyword evidence="3" id="KW-0804">Transcription</keyword>
<protein>
    <submittedName>
        <fullName evidence="6">TetR/AcrR family transcriptional regulator</fullName>
    </submittedName>
</protein>
<proteinExistence type="predicted"/>
<feature type="DNA-binding region" description="H-T-H motif" evidence="4">
    <location>
        <begin position="28"/>
        <end position="47"/>
    </location>
</feature>
<dbReference type="InterPro" id="IPR036271">
    <property type="entry name" value="Tet_transcr_reg_TetR-rel_C_sf"/>
</dbReference>
<dbReference type="Pfam" id="PF00440">
    <property type="entry name" value="TetR_N"/>
    <property type="match status" value="1"/>
</dbReference>
<evidence type="ECO:0000259" key="5">
    <source>
        <dbReference type="PROSITE" id="PS50977"/>
    </source>
</evidence>
<dbReference type="SUPFAM" id="SSF46689">
    <property type="entry name" value="Homeodomain-like"/>
    <property type="match status" value="1"/>
</dbReference>
<dbReference type="PRINTS" id="PR00455">
    <property type="entry name" value="HTHTETR"/>
</dbReference>
<dbReference type="InterPro" id="IPR009057">
    <property type="entry name" value="Homeodomain-like_sf"/>
</dbReference>
<sequence>MSNSSTTRDRVVDEALRLFATRGFAATSIADVAEASGLLKGNLAYYFKSKKDLLDAVLDKRSKTLWAELVEPAQEGEDARTTITRLLQHVRDTAEELALYGCPVGGLSTELGKTDADLHSPAASLLLQLENYLREAFAQVLPKAQAQRAAEHLLSVLQGAAVVAQARRDPGVVHRQVDEATAWLGTVLQTPKQQRVRGK</sequence>
<keyword evidence="7" id="KW-1185">Reference proteome</keyword>
<feature type="domain" description="HTH tetR-type" evidence="5">
    <location>
        <begin position="5"/>
        <end position="65"/>
    </location>
</feature>
<organism evidence="6 7">
    <name type="scientific">Paucibacter sediminis</name>
    <dbReference type="NCBI Taxonomy" id="3019553"/>
    <lineage>
        <taxon>Bacteria</taxon>
        <taxon>Pseudomonadati</taxon>
        <taxon>Pseudomonadota</taxon>
        <taxon>Betaproteobacteria</taxon>
        <taxon>Burkholderiales</taxon>
        <taxon>Sphaerotilaceae</taxon>
        <taxon>Roseateles</taxon>
    </lineage>
</organism>
<gene>
    <name evidence="6" type="ORF">PFX98_11005</name>
</gene>
<evidence type="ECO:0000256" key="3">
    <source>
        <dbReference type="ARBA" id="ARBA00023163"/>
    </source>
</evidence>
<evidence type="ECO:0000313" key="7">
    <source>
        <dbReference type="Proteomes" id="UP001177769"/>
    </source>
</evidence>
<dbReference type="Proteomes" id="UP001177769">
    <property type="component" value="Chromosome"/>
</dbReference>
<accession>A0AA95SN94</accession>
<dbReference type="AlphaFoldDB" id="A0AA95SN94"/>
<keyword evidence="1" id="KW-0805">Transcription regulation</keyword>
<dbReference type="KEGG" id="pais:PFX98_11005"/>
<dbReference type="PANTHER" id="PTHR47506:SF3">
    <property type="entry name" value="HTH-TYPE TRANSCRIPTIONAL REGULATOR LMRA"/>
    <property type="match status" value="1"/>
</dbReference>
<dbReference type="InterPro" id="IPR001647">
    <property type="entry name" value="HTH_TetR"/>
</dbReference>
<dbReference type="Pfam" id="PF21993">
    <property type="entry name" value="TetR_C_13_2"/>
    <property type="match status" value="1"/>
</dbReference>
<dbReference type="EMBL" id="CP116346">
    <property type="protein sequence ID" value="WIT14123.1"/>
    <property type="molecule type" value="Genomic_DNA"/>
</dbReference>
<evidence type="ECO:0000256" key="4">
    <source>
        <dbReference type="PROSITE-ProRule" id="PRU00335"/>
    </source>
</evidence>
<dbReference type="RefSeq" id="WP_285235246.1">
    <property type="nucleotide sequence ID" value="NZ_CP116346.1"/>
</dbReference>
<dbReference type="PANTHER" id="PTHR47506">
    <property type="entry name" value="TRANSCRIPTIONAL REGULATORY PROTEIN"/>
    <property type="match status" value="1"/>
</dbReference>
<reference evidence="6" key="1">
    <citation type="submission" date="2023-01" db="EMBL/GenBank/DDBJ databases">
        <title>Whole genome sequence of Paucibacter sp. S2-9 isolated from pond sediment.</title>
        <authorList>
            <person name="Jung J.Y."/>
        </authorList>
    </citation>
    <scope>NUCLEOTIDE SEQUENCE</scope>
    <source>
        <strain evidence="6">S2-9</strain>
    </source>
</reference>
<dbReference type="InterPro" id="IPR054156">
    <property type="entry name" value="YxaF_TetR_C"/>
</dbReference>
<evidence type="ECO:0000256" key="2">
    <source>
        <dbReference type="ARBA" id="ARBA00023125"/>
    </source>
</evidence>
<dbReference type="PROSITE" id="PS50977">
    <property type="entry name" value="HTH_TETR_2"/>
    <property type="match status" value="1"/>
</dbReference>
<dbReference type="GO" id="GO:0003677">
    <property type="term" value="F:DNA binding"/>
    <property type="evidence" value="ECO:0007669"/>
    <property type="project" value="UniProtKB-UniRule"/>
</dbReference>
<evidence type="ECO:0000256" key="1">
    <source>
        <dbReference type="ARBA" id="ARBA00023015"/>
    </source>
</evidence>
<dbReference type="SUPFAM" id="SSF48498">
    <property type="entry name" value="Tetracyclin repressor-like, C-terminal domain"/>
    <property type="match status" value="1"/>
</dbReference>
<name>A0AA95SN94_9BURK</name>